<dbReference type="AlphaFoldDB" id="A0AAD4KMC9"/>
<dbReference type="GeneID" id="70248708"/>
<organism evidence="2 3">
    <name type="scientific">Talaromyces proteolyticus</name>
    <dbReference type="NCBI Taxonomy" id="1131652"/>
    <lineage>
        <taxon>Eukaryota</taxon>
        <taxon>Fungi</taxon>
        <taxon>Dikarya</taxon>
        <taxon>Ascomycota</taxon>
        <taxon>Pezizomycotina</taxon>
        <taxon>Eurotiomycetes</taxon>
        <taxon>Eurotiomycetidae</taxon>
        <taxon>Eurotiales</taxon>
        <taxon>Trichocomaceae</taxon>
        <taxon>Talaromyces</taxon>
        <taxon>Talaromyces sect. Bacilispori</taxon>
    </lineage>
</organism>
<proteinExistence type="predicted"/>
<sequence length="478" mass="53428">MPIIALEKFVADAMICESQFKESMPTIAVEKFVADAMQESPHRKPTYYDFFRYTALNVYRRLFSIVFLVNLSIFIAIMVKDRSLLVFVNATAANLTVCGLVRQPLVVNCIYRVVCSVPRSAPLRLRRIAAKAFHLGGVHSGCGVASFVWYIGLVVLVSIQYYHPDSNGEGSVQIPIAVVVLAYAILALLLSIIVVAYPAFRFKSHDHFELTHRFSGWLVVILFVALLLTFANDARHAEGLSLGQYVIRLPAFWLLLVVIAAIVHPYLLLRRVRVRPESLSKHAIRLHMNHTTTTFGKGIQLSKHPLRDWHSFATFPDLPTGDSFSCLVSKAGDWTADTINNPPTHLWKRGTLLYGFAYVMRMFSRIIVVTTGSGIGPCLSFIGDSNRPAMRVVWQTRSPLKTYGQGVLDLVKEMDPDPLVLDTDKTGRRVDMVSVVEQLAREFDAEAICVISNPKVTKELVFTLESRGLVAMGPIFDS</sequence>
<name>A0AAD4KMC9_9EURO</name>
<reference evidence="2" key="1">
    <citation type="submission" date="2021-12" db="EMBL/GenBank/DDBJ databases">
        <title>Convergent genome expansion in fungi linked to evolution of root-endophyte symbiosis.</title>
        <authorList>
            <consortium name="DOE Joint Genome Institute"/>
            <person name="Ke Y.-H."/>
            <person name="Bonito G."/>
            <person name="Liao H.-L."/>
            <person name="Looney B."/>
            <person name="Rojas-Flechas A."/>
            <person name="Nash J."/>
            <person name="Hameed K."/>
            <person name="Schadt C."/>
            <person name="Martin F."/>
            <person name="Crous P.W."/>
            <person name="Miettinen O."/>
            <person name="Magnuson J.K."/>
            <person name="Labbe J."/>
            <person name="Jacobson D."/>
            <person name="Doktycz M.J."/>
            <person name="Veneault-Fourrey C."/>
            <person name="Kuo A."/>
            <person name="Mondo S."/>
            <person name="Calhoun S."/>
            <person name="Riley R."/>
            <person name="Ohm R."/>
            <person name="LaButti K."/>
            <person name="Andreopoulos B."/>
            <person name="Pangilinan J."/>
            <person name="Nolan M."/>
            <person name="Tritt A."/>
            <person name="Clum A."/>
            <person name="Lipzen A."/>
            <person name="Daum C."/>
            <person name="Barry K."/>
            <person name="Grigoriev I.V."/>
            <person name="Vilgalys R."/>
        </authorList>
    </citation>
    <scope>NUCLEOTIDE SEQUENCE</scope>
    <source>
        <strain evidence="2">PMI_201</strain>
    </source>
</reference>
<dbReference type="InterPro" id="IPR052979">
    <property type="entry name" value="Adenylate-forming_domain"/>
</dbReference>
<feature type="transmembrane region" description="Helical" evidence="1">
    <location>
        <begin position="85"/>
        <end position="111"/>
    </location>
</feature>
<dbReference type="RefSeq" id="XP_046070407.1">
    <property type="nucleotide sequence ID" value="XM_046218421.1"/>
</dbReference>
<dbReference type="PANTHER" id="PTHR33927:SF3">
    <property type="entry name" value="INTEGRAL MEMBRANE PROTEIN TMPA"/>
    <property type="match status" value="1"/>
</dbReference>
<keyword evidence="1" id="KW-0472">Membrane</keyword>
<evidence type="ECO:0000313" key="3">
    <source>
        <dbReference type="Proteomes" id="UP001201262"/>
    </source>
</evidence>
<evidence type="ECO:0000256" key="1">
    <source>
        <dbReference type="SAM" id="Phobius"/>
    </source>
</evidence>
<accession>A0AAD4KMC9</accession>
<feature type="transmembrane region" description="Helical" evidence="1">
    <location>
        <begin position="174"/>
        <end position="200"/>
    </location>
</feature>
<dbReference type="PANTHER" id="PTHR33927">
    <property type="entry name" value="TRANSMEMBRANE PROTEIN"/>
    <property type="match status" value="1"/>
</dbReference>
<dbReference type="EMBL" id="JAJTJA010000008">
    <property type="protein sequence ID" value="KAH8695265.1"/>
    <property type="molecule type" value="Genomic_DNA"/>
</dbReference>
<keyword evidence="1" id="KW-0812">Transmembrane</keyword>
<dbReference type="GO" id="GO:0048315">
    <property type="term" value="P:conidium formation"/>
    <property type="evidence" value="ECO:0007669"/>
    <property type="project" value="TreeGrafter"/>
</dbReference>
<keyword evidence="1" id="KW-1133">Transmembrane helix</keyword>
<feature type="transmembrane region" description="Helical" evidence="1">
    <location>
        <begin position="132"/>
        <end position="162"/>
    </location>
</feature>
<dbReference type="GO" id="GO:0075306">
    <property type="term" value="P:regulation of conidium formation"/>
    <property type="evidence" value="ECO:0007669"/>
    <property type="project" value="TreeGrafter"/>
</dbReference>
<dbReference type="GO" id="GO:0043935">
    <property type="term" value="P:sexual sporulation resulting in formation of a cellular spore"/>
    <property type="evidence" value="ECO:0007669"/>
    <property type="project" value="TreeGrafter"/>
</dbReference>
<protein>
    <submittedName>
        <fullName evidence="2">Integral membrane protein TmpA</fullName>
    </submittedName>
</protein>
<gene>
    <name evidence="2" type="ORF">BGW36DRAFT_398543</name>
</gene>
<comment type="caution">
    <text evidence="2">The sequence shown here is derived from an EMBL/GenBank/DDBJ whole genome shotgun (WGS) entry which is preliminary data.</text>
</comment>
<feature type="transmembrane region" description="Helical" evidence="1">
    <location>
        <begin position="212"/>
        <end position="231"/>
    </location>
</feature>
<dbReference type="GO" id="GO:0005886">
    <property type="term" value="C:plasma membrane"/>
    <property type="evidence" value="ECO:0007669"/>
    <property type="project" value="TreeGrafter"/>
</dbReference>
<dbReference type="Proteomes" id="UP001201262">
    <property type="component" value="Unassembled WGS sequence"/>
</dbReference>
<keyword evidence="3" id="KW-1185">Reference proteome</keyword>
<feature type="transmembrane region" description="Helical" evidence="1">
    <location>
        <begin position="251"/>
        <end position="269"/>
    </location>
</feature>
<feature type="transmembrane region" description="Helical" evidence="1">
    <location>
        <begin position="62"/>
        <end position="79"/>
    </location>
</feature>
<evidence type="ECO:0000313" key="2">
    <source>
        <dbReference type="EMBL" id="KAH8695265.1"/>
    </source>
</evidence>